<dbReference type="PANTHER" id="PTHR46641:SF2">
    <property type="entry name" value="FMRFAMIDE RECEPTOR"/>
    <property type="match status" value="1"/>
</dbReference>
<dbReference type="GO" id="GO:0016020">
    <property type="term" value="C:membrane"/>
    <property type="evidence" value="ECO:0007669"/>
    <property type="project" value="UniProtKB-SubCell"/>
</dbReference>
<feature type="transmembrane region" description="Helical" evidence="5">
    <location>
        <begin position="318"/>
        <end position="338"/>
    </location>
</feature>
<comment type="subcellular location">
    <subcellularLocation>
        <location evidence="1">Membrane</location>
    </subcellularLocation>
</comment>
<dbReference type="EMBL" id="BMAT01009027">
    <property type="protein sequence ID" value="GFR97174.1"/>
    <property type="molecule type" value="Genomic_DNA"/>
</dbReference>
<proteinExistence type="predicted"/>
<feature type="transmembrane region" description="Helical" evidence="5">
    <location>
        <begin position="247"/>
        <end position="276"/>
    </location>
</feature>
<dbReference type="InterPro" id="IPR052954">
    <property type="entry name" value="GPCR-Ligand_Int"/>
</dbReference>
<gene>
    <name evidence="7" type="ORF">ElyMa_004471000</name>
</gene>
<protein>
    <submittedName>
        <fullName evidence="7">FMRFamide Peptide Receptor family</fullName>
    </submittedName>
</protein>
<dbReference type="PANTHER" id="PTHR46641">
    <property type="entry name" value="FMRFAMIDE RECEPTOR-RELATED"/>
    <property type="match status" value="1"/>
</dbReference>
<evidence type="ECO:0000259" key="6">
    <source>
        <dbReference type="PROSITE" id="PS50262"/>
    </source>
</evidence>
<comment type="caution">
    <text evidence="7">The sequence shown here is derived from an EMBL/GenBank/DDBJ whole genome shotgun (WGS) entry which is preliminary data.</text>
</comment>
<dbReference type="SUPFAM" id="SSF81321">
    <property type="entry name" value="Family A G protein-coupled receptor-like"/>
    <property type="match status" value="1"/>
</dbReference>
<evidence type="ECO:0000256" key="2">
    <source>
        <dbReference type="ARBA" id="ARBA00022692"/>
    </source>
</evidence>
<accession>A0AAV4HHJ9</accession>
<evidence type="ECO:0000256" key="3">
    <source>
        <dbReference type="ARBA" id="ARBA00022989"/>
    </source>
</evidence>
<feature type="transmembrane region" description="Helical" evidence="5">
    <location>
        <begin position="45"/>
        <end position="65"/>
    </location>
</feature>
<feature type="transmembrane region" description="Helical" evidence="5">
    <location>
        <begin position="12"/>
        <end position="33"/>
    </location>
</feature>
<evidence type="ECO:0000313" key="7">
    <source>
        <dbReference type="EMBL" id="GFR97174.1"/>
    </source>
</evidence>
<keyword evidence="7" id="KW-0675">Receptor</keyword>
<organism evidence="7 8">
    <name type="scientific">Elysia marginata</name>
    <dbReference type="NCBI Taxonomy" id="1093978"/>
    <lineage>
        <taxon>Eukaryota</taxon>
        <taxon>Metazoa</taxon>
        <taxon>Spiralia</taxon>
        <taxon>Lophotrochozoa</taxon>
        <taxon>Mollusca</taxon>
        <taxon>Gastropoda</taxon>
        <taxon>Heterobranchia</taxon>
        <taxon>Euthyneura</taxon>
        <taxon>Panpulmonata</taxon>
        <taxon>Sacoglossa</taxon>
        <taxon>Placobranchoidea</taxon>
        <taxon>Plakobranchidae</taxon>
        <taxon>Elysia</taxon>
    </lineage>
</organism>
<dbReference type="Proteomes" id="UP000762676">
    <property type="component" value="Unassembled WGS sequence"/>
</dbReference>
<name>A0AAV4HHJ9_9GAST</name>
<evidence type="ECO:0000256" key="1">
    <source>
        <dbReference type="ARBA" id="ARBA00004370"/>
    </source>
</evidence>
<feature type="transmembrane region" description="Helical" evidence="5">
    <location>
        <begin position="358"/>
        <end position="379"/>
    </location>
</feature>
<keyword evidence="2 5" id="KW-0812">Transmembrane</keyword>
<keyword evidence="8" id="KW-1185">Reference proteome</keyword>
<evidence type="ECO:0000256" key="5">
    <source>
        <dbReference type="SAM" id="Phobius"/>
    </source>
</evidence>
<feature type="domain" description="G-protein coupled receptors family 1 profile" evidence="6">
    <location>
        <begin position="24"/>
        <end position="376"/>
    </location>
</feature>
<dbReference type="Gene3D" id="1.20.1070.10">
    <property type="entry name" value="Rhodopsin 7-helix transmembrane proteins"/>
    <property type="match status" value="1"/>
</dbReference>
<dbReference type="InterPro" id="IPR017452">
    <property type="entry name" value="GPCR_Rhodpsn_7TM"/>
</dbReference>
<keyword evidence="3 5" id="KW-1133">Transmembrane helix</keyword>
<dbReference type="AlphaFoldDB" id="A0AAV4HHJ9"/>
<feature type="transmembrane region" description="Helical" evidence="5">
    <location>
        <begin position="130"/>
        <end position="150"/>
    </location>
</feature>
<sequence length="401" mass="44213">MLEPIKYVVELGLGTAVILMGITTNVFSVRVFWHQGFDRHHVNVTLLGLALTDLACLFCAFVYRLGYVLEWLLSTRDLVWWYEWVILPFGLTQAALARVTFCLTALLSLERWVSVCHPLRARTWLRKTNLTIATVTTAGVGIAFNVPVILAKTFITAHTSTAQEDKTPLASNCKTITASGLCGMNDTAILKPTTCCNNQQLPVPNTLTQGILMSNSSTAVSDGAFLSLDERDLGSRIIMVLLSQDAVVTYVLICTLVVFPGICNAIVCFCTGAIILRLRKMSRKRLSLSEGSVDGDSTSAAATAWSISSREARLVRSALAVMIIFIACHTLTSVWAHVVLVDRGAMLKKRTALHLKSLVIFMFLETANSSVNFFVYITYFPGFRRTFNQLYPSCSSNTEKD</sequence>
<reference evidence="7 8" key="1">
    <citation type="journal article" date="2021" name="Elife">
        <title>Chloroplast acquisition without the gene transfer in kleptoplastic sea slugs, Plakobranchus ocellatus.</title>
        <authorList>
            <person name="Maeda T."/>
            <person name="Takahashi S."/>
            <person name="Yoshida T."/>
            <person name="Shimamura S."/>
            <person name="Takaki Y."/>
            <person name="Nagai Y."/>
            <person name="Toyoda A."/>
            <person name="Suzuki Y."/>
            <person name="Arimoto A."/>
            <person name="Ishii H."/>
            <person name="Satoh N."/>
            <person name="Nishiyama T."/>
            <person name="Hasebe M."/>
            <person name="Maruyama T."/>
            <person name="Minagawa J."/>
            <person name="Obokata J."/>
            <person name="Shigenobu S."/>
        </authorList>
    </citation>
    <scope>NUCLEOTIDE SEQUENCE [LARGE SCALE GENOMIC DNA]</scope>
</reference>
<keyword evidence="4 5" id="KW-0472">Membrane</keyword>
<evidence type="ECO:0000256" key="4">
    <source>
        <dbReference type="ARBA" id="ARBA00023136"/>
    </source>
</evidence>
<evidence type="ECO:0000313" key="8">
    <source>
        <dbReference type="Proteomes" id="UP000762676"/>
    </source>
</evidence>
<dbReference type="PROSITE" id="PS50262">
    <property type="entry name" value="G_PROTEIN_RECEP_F1_2"/>
    <property type="match status" value="1"/>
</dbReference>